<keyword evidence="11" id="KW-1185">Reference proteome</keyword>
<dbReference type="PROSITE" id="PS50089">
    <property type="entry name" value="ZF_RING_2"/>
    <property type="match status" value="1"/>
</dbReference>
<keyword evidence="4 7" id="KW-0863">Zinc-finger</keyword>
<comment type="caution">
    <text evidence="10">The sequence shown here is derived from an EMBL/GenBank/DDBJ whole genome shotgun (WGS) entry which is preliminary data.</text>
</comment>
<dbReference type="Proteomes" id="UP000036987">
    <property type="component" value="Unassembled WGS sequence"/>
</dbReference>
<evidence type="ECO:0000259" key="9">
    <source>
        <dbReference type="PROSITE" id="PS50089"/>
    </source>
</evidence>
<accession>A0A0K9PE00</accession>
<name>A0A0K9PE00_ZOSMR</name>
<evidence type="ECO:0000313" key="10">
    <source>
        <dbReference type="EMBL" id="KMZ66477.1"/>
    </source>
</evidence>
<evidence type="ECO:0000256" key="6">
    <source>
        <dbReference type="ARBA" id="ARBA00024209"/>
    </source>
</evidence>
<keyword evidence="8" id="KW-0472">Membrane</keyword>
<evidence type="ECO:0000313" key="11">
    <source>
        <dbReference type="Proteomes" id="UP000036987"/>
    </source>
</evidence>
<comment type="similarity">
    <text evidence="6">Belongs to the RING-type zinc finger family. ATL subfamily.</text>
</comment>
<keyword evidence="8" id="KW-0812">Transmembrane</keyword>
<evidence type="ECO:0000256" key="7">
    <source>
        <dbReference type="PROSITE-ProRule" id="PRU00175"/>
    </source>
</evidence>
<dbReference type="AlphaFoldDB" id="A0A0K9PE00"/>
<dbReference type="SMART" id="SM00184">
    <property type="entry name" value="RING"/>
    <property type="match status" value="1"/>
</dbReference>
<feature type="transmembrane region" description="Helical" evidence="8">
    <location>
        <begin position="29"/>
        <end position="51"/>
    </location>
</feature>
<dbReference type="OrthoDB" id="9984778at2759"/>
<comment type="catalytic activity">
    <reaction evidence="1">
        <text>S-ubiquitinyl-[E2 ubiquitin-conjugating enzyme]-L-cysteine + [acceptor protein]-L-lysine = [E2 ubiquitin-conjugating enzyme]-L-cysteine + N(6)-ubiquitinyl-[acceptor protein]-L-lysine.</text>
        <dbReference type="EC" id="2.3.2.27"/>
    </reaction>
</comment>
<dbReference type="InterPro" id="IPR001841">
    <property type="entry name" value="Znf_RING"/>
</dbReference>
<evidence type="ECO:0000256" key="2">
    <source>
        <dbReference type="ARBA" id="ARBA00012483"/>
    </source>
</evidence>
<dbReference type="OMA" id="TFPTVRW"/>
<evidence type="ECO:0000256" key="3">
    <source>
        <dbReference type="ARBA" id="ARBA00022723"/>
    </source>
</evidence>
<dbReference type="STRING" id="29655.A0A0K9PE00"/>
<keyword evidence="5" id="KW-0862">Zinc</keyword>
<evidence type="ECO:0000256" key="5">
    <source>
        <dbReference type="ARBA" id="ARBA00022833"/>
    </source>
</evidence>
<dbReference type="EC" id="2.3.2.27" evidence="2"/>
<evidence type="ECO:0000256" key="1">
    <source>
        <dbReference type="ARBA" id="ARBA00000900"/>
    </source>
</evidence>
<protein>
    <recommendedName>
        <fullName evidence="2">RING-type E3 ubiquitin transferase</fullName>
        <ecNumber evidence="2">2.3.2.27</ecNumber>
    </recommendedName>
</protein>
<sequence length="213" mass="24558">MPAPENILPSSSTATSRYYSDHFQNRPEIHILLSIIILFFFLVGFFSIYLFHNILHNMANAWILNREARYQVPTHSPVNRIVEQRPEMILIQKDHGLHPVILNSFPVLLCSSSVEKLKDCGNLCSICLSEFSGEETFRLITVCNHAFHTECIDMWFLSHVTCPVCRCNLENTATATTFSPPQFEDVEEEEEAVIVLFDDRHEEEDNGRNEEKL</sequence>
<keyword evidence="3" id="KW-0479">Metal-binding</keyword>
<dbReference type="GO" id="GO:0008270">
    <property type="term" value="F:zinc ion binding"/>
    <property type="evidence" value="ECO:0007669"/>
    <property type="project" value="UniProtKB-KW"/>
</dbReference>
<proteinExistence type="inferred from homology"/>
<dbReference type="EMBL" id="LFYR01000980">
    <property type="protein sequence ID" value="KMZ66477.1"/>
    <property type="molecule type" value="Genomic_DNA"/>
</dbReference>
<organism evidence="10 11">
    <name type="scientific">Zostera marina</name>
    <name type="common">Eelgrass</name>
    <dbReference type="NCBI Taxonomy" id="29655"/>
    <lineage>
        <taxon>Eukaryota</taxon>
        <taxon>Viridiplantae</taxon>
        <taxon>Streptophyta</taxon>
        <taxon>Embryophyta</taxon>
        <taxon>Tracheophyta</taxon>
        <taxon>Spermatophyta</taxon>
        <taxon>Magnoliopsida</taxon>
        <taxon>Liliopsida</taxon>
        <taxon>Zosteraceae</taxon>
        <taxon>Zostera</taxon>
    </lineage>
</organism>
<dbReference type="SUPFAM" id="SSF57850">
    <property type="entry name" value="RING/U-box"/>
    <property type="match status" value="1"/>
</dbReference>
<dbReference type="Gene3D" id="3.30.40.10">
    <property type="entry name" value="Zinc/RING finger domain, C3HC4 (zinc finger)"/>
    <property type="match status" value="1"/>
</dbReference>
<dbReference type="InterPro" id="IPR053238">
    <property type="entry name" value="RING-H2_zinc_finger"/>
</dbReference>
<feature type="domain" description="RING-type" evidence="9">
    <location>
        <begin position="124"/>
        <end position="166"/>
    </location>
</feature>
<evidence type="ECO:0000256" key="4">
    <source>
        <dbReference type="ARBA" id="ARBA00022771"/>
    </source>
</evidence>
<gene>
    <name evidence="10" type="ORF">ZOSMA_29G01400</name>
</gene>
<dbReference type="PANTHER" id="PTHR14155:SF627">
    <property type="entry name" value="OS06G0192800 PROTEIN"/>
    <property type="match status" value="1"/>
</dbReference>
<keyword evidence="8" id="KW-1133">Transmembrane helix</keyword>
<reference evidence="11" key="1">
    <citation type="journal article" date="2016" name="Nature">
        <title>The genome of the seagrass Zostera marina reveals angiosperm adaptation to the sea.</title>
        <authorList>
            <person name="Olsen J.L."/>
            <person name="Rouze P."/>
            <person name="Verhelst B."/>
            <person name="Lin Y.-C."/>
            <person name="Bayer T."/>
            <person name="Collen J."/>
            <person name="Dattolo E."/>
            <person name="De Paoli E."/>
            <person name="Dittami S."/>
            <person name="Maumus F."/>
            <person name="Michel G."/>
            <person name="Kersting A."/>
            <person name="Lauritano C."/>
            <person name="Lohaus R."/>
            <person name="Toepel M."/>
            <person name="Tonon T."/>
            <person name="Vanneste K."/>
            <person name="Amirebrahimi M."/>
            <person name="Brakel J."/>
            <person name="Bostroem C."/>
            <person name="Chovatia M."/>
            <person name="Grimwood J."/>
            <person name="Jenkins J.W."/>
            <person name="Jueterbock A."/>
            <person name="Mraz A."/>
            <person name="Stam W.T."/>
            <person name="Tice H."/>
            <person name="Bornberg-Bauer E."/>
            <person name="Green P.J."/>
            <person name="Pearson G.A."/>
            <person name="Procaccini G."/>
            <person name="Duarte C.M."/>
            <person name="Schmutz J."/>
            <person name="Reusch T.B.H."/>
            <person name="Van de Peer Y."/>
        </authorList>
    </citation>
    <scope>NUCLEOTIDE SEQUENCE [LARGE SCALE GENOMIC DNA]</scope>
    <source>
        <strain evidence="11">cv. Finnish</strain>
    </source>
</reference>
<dbReference type="GO" id="GO:0061630">
    <property type="term" value="F:ubiquitin protein ligase activity"/>
    <property type="evidence" value="ECO:0007669"/>
    <property type="project" value="UniProtKB-EC"/>
</dbReference>
<evidence type="ECO:0000256" key="8">
    <source>
        <dbReference type="SAM" id="Phobius"/>
    </source>
</evidence>
<dbReference type="Pfam" id="PF13639">
    <property type="entry name" value="zf-RING_2"/>
    <property type="match status" value="1"/>
</dbReference>
<dbReference type="PANTHER" id="PTHR14155">
    <property type="entry name" value="RING FINGER DOMAIN-CONTAINING"/>
    <property type="match status" value="1"/>
</dbReference>
<dbReference type="InterPro" id="IPR013083">
    <property type="entry name" value="Znf_RING/FYVE/PHD"/>
</dbReference>